<dbReference type="AlphaFoldDB" id="A0A369NVZ0"/>
<sequence length="220" mass="23810">MAEAGDIKGDTHMALRRSVLSYLEDDAARHSGRCAVIDEGGSCTYGQLYLRARKVGSALAELGARHRAVVVYMEKGIDALSVMFGALCAGGFYVPVDPQVPAERLARIVGVLQDPLVVADELTLDAAEKVSEALGCRRFFLLKIFLITWWTRRCLRAPARVLSIPIPRTCCSPLALPAHPKALPSAIARSSISSTTSCACSVSRKPIVWPTRLPSISMCR</sequence>
<dbReference type="EMBL" id="PPUT01000027">
    <property type="protein sequence ID" value="RDC42595.1"/>
    <property type="molecule type" value="Genomic_DNA"/>
</dbReference>
<dbReference type="Proteomes" id="UP000253805">
    <property type="component" value="Unassembled WGS sequence"/>
</dbReference>
<organism evidence="2 3">
    <name type="scientific">Adlercreutzia equolifaciens subsp. celatus</name>
    <dbReference type="NCBI Taxonomy" id="394340"/>
    <lineage>
        <taxon>Bacteria</taxon>
        <taxon>Bacillati</taxon>
        <taxon>Actinomycetota</taxon>
        <taxon>Coriobacteriia</taxon>
        <taxon>Eggerthellales</taxon>
        <taxon>Eggerthellaceae</taxon>
        <taxon>Adlercreutzia</taxon>
    </lineage>
</organism>
<evidence type="ECO:0000313" key="2">
    <source>
        <dbReference type="EMBL" id="RDC42595.1"/>
    </source>
</evidence>
<dbReference type="InterPro" id="IPR000873">
    <property type="entry name" value="AMP-dep_synth/lig_dom"/>
</dbReference>
<name>A0A369NVZ0_9ACTN</name>
<gene>
    <name evidence="2" type="ORF">C1850_09505</name>
</gene>
<dbReference type="SUPFAM" id="SSF56801">
    <property type="entry name" value="Acetyl-CoA synthetase-like"/>
    <property type="match status" value="1"/>
</dbReference>
<comment type="caution">
    <text evidence="2">The sequence shown here is derived from an EMBL/GenBank/DDBJ whole genome shotgun (WGS) entry which is preliminary data.</text>
</comment>
<dbReference type="PANTHER" id="PTHR43767">
    <property type="entry name" value="LONG-CHAIN-FATTY-ACID--COA LIGASE"/>
    <property type="match status" value="1"/>
</dbReference>
<evidence type="ECO:0000259" key="1">
    <source>
        <dbReference type="Pfam" id="PF00501"/>
    </source>
</evidence>
<accession>A0A369NVZ0</accession>
<dbReference type="InterPro" id="IPR042099">
    <property type="entry name" value="ANL_N_sf"/>
</dbReference>
<reference evidence="2 3" key="1">
    <citation type="journal article" date="2018" name="Elife">
        <title>Discovery and characterization of a prevalent human gut bacterial enzyme sufficient for the inactivation of a family of plant toxins.</title>
        <authorList>
            <person name="Koppel N."/>
            <person name="Bisanz J.E."/>
            <person name="Pandelia M.E."/>
            <person name="Turnbaugh P.J."/>
            <person name="Balskus E.P."/>
        </authorList>
    </citation>
    <scope>NUCLEOTIDE SEQUENCE [LARGE SCALE GENOMIC DNA]</scope>
    <source>
        <strain evidence="2 3">OB21 GAM 11</strain>
    </source>
</reference>
<dbReference type="PANTHER" id="PTHR43767:SF1">
    <property type="entry name" value="NONRIBOSOMAL PEPTIDE SYNTHASE PES1 (EUROFUNG)-RELATED"/>
    <property type="match status" value="1"/>
</dbReference>
<dbReference type="Pfam" id="PF00501">
    <property type="entry name" value="AMP-binding"/>
    <property type="match status" value="1"/>
</dbReference>
<evidence type="ECO:0000313" key="3">
    <source>
        <dbReference type="Proteomes" id="UP000253805"/>
    </source>
</evidence>
<dbReference type="InterPro" id="IPR050237">
    <property type="entry name" value="ATP-dep_AMP-bd_enzyme"/>
</dbReference>
<protein>
    <recommendedName>
        <fullName evidence="1">AMP-dependent synthetase/ligase domain-containing protein</fullName>
    </recommendedName>
</protein>
<feature type="domain" description="AMP-dependent synthetase/ligase" evidence="1">
    <location>
        <begin position="23"/>
        <end position="125"/>
    </location>
</feature>
<dbReference type="Gene3D" id="3.40.50.12780">
    <property type="entry name" value="N-terminal domain of ligase-like"/>
    <property type="match status" value="1"/>
</dbReference>
<proteinExistence type="predicted"/>